<dbReference type="Pfam" id="PF13091">
    <property type="entry name" value="PLDc_2"/>
    <property type="match status" value="2"/>
</dbReference>
<keyword evidence="4" id="KW-1185">Reference proteome</keyword>
<dbReference type="CDD" id="cd09113">
    <property type="entry name" value="PLDc_ymdC_like_2"/>
    <property type="match status" value="1"/>
</dbReference>
<dbReference type="Gene3D" id="3.30.870.10">
    <property type="entry name" value="Endonuclease Chain A"/>
    <property type="match status" value="2"/>
</dbReference>
<dbReference type="PROSITE" id="PS50035">
    <property type="entry name" value="PLD"/>
    <property type="match status" value="2"/>
</dbReference>
<evidence type="ECO:0000313" key="3">
    <source>
        <dbReference type="EMBL" id="MCG6504030.1"/>
    </source>
</evidence>
<dbReference type="RefSeq" id="WP_238746744.1">
    <property type="nucleotide sequence ID" value="NZ_JAKOOW010000023.1"/>
</dbReference>
<dbReference type="PANTHER" id="PTHR21248">
    <property type="entry name" value="CARDIOLIPIN SYNTHASE"/>
    <property type="match status" value="1"/>
</dbReference>
<name>A0ABS9NMK9_9NEIS</name>
<feature type="domain" description="PLD phosphodiesterase" evidence="2">
    <location>
        <begin position="512"/>
        <end position="539"/>
    </location>
</feature>
<dbReference type="CDD" id="cd09111">
    <property type="entry name" value="PLDc_ymdC_like_1"/>
    <property type="match status" value="1"/>
</dbReference>
<feature type="domain" description="PLD phosphodiesterase" evidence="2">
    <location>
        <begin position="282"/>
        <end position="309"/>
    </location>
</feature>
<evidence type="ECO:0000313" key="4">
    <source>
        <dbReference type="Proteomes" id="UP001298424"/>
    </source>
</evidence>
<protein>
    <submittedName>
        <fullName evidence="3">Phospholipase D-like domain-containing protein</fullName>
    </submittedName>
</protein>
<feature type="compositionally biased region" description="Polar residues" evidence="1">
    <location>
        <begin position="95"/>
        <end position="107"/>
    </location>
</feature>
<dbReference type="SMART" id="SM00155">
    <property type="entry name" value="PLDc"/>
    <property type="match status" value="2"/>
</dbReference>
<gene>
    <name evidence="3" type="ORF">MB824_05920</name>
</gene>
<reference evidence="3 4" key="1">
    <citation type="submission" date="2022-02" db="EMBL/GenBank/DDBJ databases">
        <title>Genome sequence data of Kingella unionensis sp. nov. strain CICC 24913 (CCUG 75125).</title>
        <authorList>
            <person name="Xiao M."/>
        </authorList>
    </citation>
    <scope>NUCLEOTIDE SEQUENCE [LARGE SCALE GENOMIC DNA]</scope>
    <source>
        <strain evidence="3 4">CICC 24913</strain>
    </source>
</reference>
<dbReference type="Proteomes" id="UP001298424">
    <property type="component" value="Unassembled WGS sequence"/>
</dbReference>
<sequence length="619" mass="67587">MPNWPNKPAAAGSLKAAARCFFPSGSTLRPFRLPVFLAAALLSGCLSLPSQDGREQSSFIDTASSPLLTAALRLPPLDNGTPPPEISAAPKQPENGETASAAVSGSLKTDGAGQPEHASDTPAAVPTSSETAAAAGDADNRQPENPTAAVKGANGAGSLKSAEQPSPPAGDGRLPTLLYVIDDAQDAFVARAELIDHAQVSLDIRYYIWRKDLTGRLLMQKVLAAADRGVRVRLLLDDNNTRGMDGYLAAVNRHPNISVRLFNPFLHRKWRFLGYLTDFPRLNRRMHNKSLTADNQMAVIGGRNVGDSYFGSHPDTAFADTDVLLAGPVVREISQDFDRYWHSDSAYPFERIVANAQPETIAAAPDTAQRAFLQTLADSPLRQAVDAGRVDYIRADTRLVSDDPDKALDRRIRINIADEIEQAMQTPEREMYLVSAYFVPGRSGLKLFDSLARRGVAVTVFTNSLRATDVAAVHSGYARYRRRLLESGVTLYEFKPGQAVAARGKDKGLTGSSTSLHAKTFIFDRERVFVGSFNLDPRSARLNTEMGLMIYHPPLAAQMQAHLERVTAAEAYRVSLDSSGKLRWRDPQTGETSNREPEAGTWKRLLNNFLSLLPIERLL</sequence>
<organism evidence="3 4">
    <name type="scientific">Kingella pumchi</name>
    <dbReference type="NCBI Taxonomy" id="2779506"/>
    <lineage>
        <taxon>Bacteria</taxon>
        <taxon>Pseudomonadati</taxon>
        <taxon>Pseudomonadota</taxon>
        <taxon>Betaproteobacteria</taxon>
        <taxon>Neisseriales</taxon>
        <taxon>Neisseriaceae</taxon>
        <taxon>Kingella</taxon>
    </lineage>
</organism>
<dbReference type="InterPro" id="IPR025202">
    <property type="entry name" value="PLD-like_dom"/>
</dbReference>
<dbReference type="InterPro" id="IPR001736">
    <property type="entry name" value="PLipase_D/transphosphatidylase"/>
</dbReference>
<dbReference type="SUPFAM" id="SSF56024">
    <property type="entry name" value="Phospholipase D/nuclease"/>
    <property type="match status" value="2"/>
</dbReference>
<dbReference type="EMBL" id="JAKOOW010000023">
    <property type="protein sequence ID" value="MCG6504030.1"/>
    <property type="molecule type" value="Genomic_DNA"/>
</dbReference>
<accession>A0ABS9NMK9</accession>
<feature type="region of interest" description="Disordered" evidence="1">
    <location>
        <begin position="73"/>
        <end position="171"/>
    </location>
</feature>
<dbReference type="PANTHER" id="PTHR21248:SF12">
    <property type="entry name" value="CARDIOLIPIN SYNTHASE C"/>
    <property type="match status" value="1"/>
</dbReference>
<comment type="caution">
    <text evidence="3">The sequence shown here is derived from an EMBL/GenBank/DDBJ whole genome shotgun (WGS) entry which is preliminary data.</text>
</comment>
<proteinExistence type="predicted"/>
<evidence type="ECO:0000259" key="2">
    <source>
        <dbReference type="PROSITE" id="PS50035"/>
    </source>
</evidence>
<evidence type="ECO:0000256" key="1">
    <source>
        <dbReference type="SAM" id="MobiDB-lite"/>
    </source>
</evidence>